<dbReference type="AlphaFoldDB" id="A0A918GT19"/>
<keyword evidence="3" id="KW-1185">Reference proteome</keyword>
<evidence type="ECO:0008006" key="4">
    <source>
        <dbReference type="Google" id="ProtNLM"/>
    </source>
</evidence>
<protein>
    <recommendedName>
        <fullName evidence="4">DUF2630 domain-containing protein</fullName>
    </recommendedName>
</protein>
<feature type="region of interest" description="Disordered" evidence="1">
    <location>
        <begin position="18"/>
        <end position="39"/>
    </location>
</feature>
<evidence type="ECO:0000313" key="2">
    <source>
        <dbReference type="EMBL" id="GGS55787.1"/>
    </source>
</evidence>
<accession>A0A918GT19</accession>
<reference evidence="2" key="2">
    <citation type="submission" date="2020-09" db="EMBL/GenBank/DDBJ databases">
        <authorList>
            <person name="Sun Q."/>
            <person name="Ohkuma M."/>
        </authorList>
    </citation>
    <scope>NUCLEOTIDE SEQUENCE</scope>
    <source>
        <strain evidence="2">JCM 4234</strain>
    </source>
</reference>
<dbReference type="Proteomes" id="UP000653493">
    <property type="component" value="Unassembled WGS sequence"/>
</dbReference>
<evidence type="ECO:0000256" key="1">
    <source>
        <dbReference type="SAM" id="MobiDB-lite"/>
    </source>
</evidence>
<evidence type="ECO:0000313" key="3">
    <source>
        <dbReference type="Proteomes" id="UP000653493"/>
    </source>
</evidence>
<reference evidence="2" key="1">
    <citation type="journal article" date="2014" name="Int. J. Syst. Evol. Microbiol.">
        <title>Complete genome sequence of Corynebacterium casei LMG S-19264T (=DSM 44701T), isolated from a smear-ripened cheese.</title>
        <authorList>
            <consortium name="US DOE Joint Genome Institute (JGI-PGF)"/>
            <person name="Walter F."/>
            <person name="Albersmeier A."/>
            <person name="Kalinowski J."/>
            <person name="Ruckert C."/>
        </authorList>
    </citation>
    <scope>NUCLEOTIDE SEQUENCE</scope>
    <source>
        <strain evidence="2">JCM 4234</strain>
    </source>
</reference>
<proteinExistence type="predicted"/>
<feature type="region of interest" description="Disordered" evidence="1">
    <location>
        <begin position="58"/>
        <end position="81"/>
    </location>
</feature>
<dbReference type="InterPro" id="IPR020311">
    <property type="entry name" value="Uncharacterised_Rv0898c"/>
</dbReference>
<dbReference type="Pfam" id="PF10944">
    <property type="entry name" value="DUF2630"/>
    <property type="match status" value="1"/>
</dbReference>
<name>A0A918GT19_STRGD</name>
<feature type="compositionally biased region" description="Basic and acidic residues" evidence="1">
    <location>
        <begin position="58"/>
        <end position="70"/>
    </location>
</feature>
<organism evidence="2 3">
    <name type="scientific">Streptomyces griseoviridis</name>
    <dbReference type="NCBI Taxonomy" id="45398"/>
    <lineage>
        <taxon>Bacteria</taxon>
        <taxon>Bacillati</taxon>
        <taxon>Actinomycetota</taxon>
        <taxon>Actinomycetes</taxon>
        <taxon>Kitasatosporales</taxon>
        <taxon>Streptomycetaceae</taxon>
        <taxon>Streptomyces</taxon>
    </lineage>
</organism>
<gene>
    <name evidence="2" type="ORF">GCM10010238_51520</name>
</gene>
<sequence>MKNLEILHRITEMAEEERRLRGSLGTRGSGGSAERSRLDELERELDQCWDLLRQRRAKSEFGQDPDEAHTRPQSLVEGYES</sequence>
<comment type="caution">
    <text evidence="2">The sequence shown here is derived from an EMBL/GenBank/DDBJ whole genome shotgun (WGS) entry which is preliminary data.</text>
</comment>
<dbReference type="EMBL" id="BMSL01000019">
    <property type="protein sequence ID" value="GGS55787.1"/>
    <property type="molecule type" value="Genomic_DNA"/>
</dbReference>